<evidence type="ECO:0000313" key="2">
    <source>
        <dbReference type="Proteomes" id="UP001157502"/>
    </source>
</evidence>
<dbReference type="Proteomes" id="UP001157502">
    <property type="component" value="Chromosome 7"/>
</dbReference>
<dbReference type="EMBL" id="CM055734">
    <property type="protein sequence ID" value="KAJ8009416.1"/>
    <property type="molecule type" value="Genomic_DNA"/>
</dbReference>
<proteinExistence type="predicted"/>
<organism evidence="1 2">
    <name type="scientific">Dallia pectoralis</name>
    <name type="common">Alaska blackfish</name>
    <dbReference type="NCBI Taxonomy" id="75939"/>
    <lineage>
        <taxon>Eukaryota</taxon>
        <taxon>Metazoa</taxon>
        <taxon>Chordata</taxon>
        <taxon>Craniata</taxon>
        <taxon>Vertebrata</taxon>
        <taxon>Euteleostomi</taxon>
        <taxon>Actinopterygii</taxon>
        <taxon>Neopterygii</taxon>
        <taxon>Teleostei</taxon>
        <taxon>Protacanthopterygii</taxon>
        <taxon>Esociformes</taxon>
        <taxon>Umbridae</taxon>
        <taxon>Dallia</taxon>
    </lineage>
</organism>
<comment type="caution">
    <text evidence="1">The sequence shown here is derived from an EMBL/GenBank/DDBJ whole genome shotgun (WGS) entry which is preliminary data.</text>
</comment>
<keyword evidence="2" id="KW-1185">Reference proteome</keyword>
<protein>
    <submittedName>
        <fullName evidence="1">Uncharacterized protein</fullName>
    </submittedName>
</protein>
<sequence>MASLTRREKQRCPTAGRYLTADAPRCKSSRFFSGTVSDTVLHQDCHSTERPSPEGAGSNTDPYRAMCPKMEVPSRGSLAGTHHSSGGAVRPSGFGTVGTPVVGSWSLRKSDGKVICEHCTATVAALKKQAQSFVIPQYRSCKDSALFAYLHNKLQAHSCTIATAVDEDQCPCDVCGAHLSQLKQEAIHLVIAREERTKWASRTAPSSPHLSASSRSHCSLAKPSAGSGTTAPPGPANAHLSGSNRTQSPQRSHPRGAVKPTTAEMNRWVVEQQQIETSGNDRVAILPYQLSEFSERQNENVLVQRSLFPEALSFLFRAAQKLSLASRRKNPPPAQSSVCSAPVSPCYRAIIQRKPPRVPGCLIKAANGVTDCCVGKVKVVLRVLPSPSSSRSQSPSPILRVDPTKKKVTVMDPAAVQSRQSYPRSAQPHGGQTKTWKTYSFDTAFPQESTQSEVCVGVLPDVIRSVVNGADECIICFGHGESGKSQTMLGSDKNSQSLGVIPCAIWWLYSHIERRVRTTPSLAVSISAMEVCEEDETLRDLLSGNIQNNQSADLYEDPIYGTQLRNLSVVSAPDAERAALLLDTAVASSRKCDIHTPSSSSSSYLFFTIHVQQLLSEGGGKVPEGHSRLIMIDLVKGNCDSRSGRSESDFGSVILALLNNGNKNIPNRDRKVTMLLQESLGNMNCRKTVMAHVTDSPEYFSETLCTVQIASRIRRTQKKPKHQSLSREKRGGTQSFTLRAFHSTGAVDSDCGLPHLRVGGDLQDNVTSSNQSCDTVIHVNTDGSVLQTEAALNQGIQREVTPIAPSLQQNNPEALSEEAELSSLQQQLLQHLLKIIPRPDRERKKKESVIREHLQLLRSTVEEAGQYERDLSLECNTFAELQERLGCIDGREAFKSSLKEPSSKAESLPASQDGPGTVLPASQDGPGNPEAEEKTWRLKPLNAIMTSSRLSVVCEKEDDGALLREDSGLYDCEEASAAGSNEDQANPSGTITLHPACQSHSLPECRNLSQRSGQIIPVSGVRPPVPLSPLQLPLETSGYPGRSESRTSPVGKSSSISPSLLLSVFPHSSDTSSLATNILLGEKILPQLSAAESDVKEMKATITVTVQQPLDETGEDELVFTMVEEVTISGAMERGGQTGNVIRIREAHSFSGQASSGSVLVSTPIRIIGNVSEDPASTIGSNINDMSPASTSQTMAVQVETKPKAKSSLSRENQLLPSFINPSLSDVSWGSCLEESNHHTGVSSTWLREAKASSSCGTHVWEEGGCYEMMSSGSRSNGKYGNQADRSCPRGQGVAICSPVCYNDDLPVVTALITPKTSRDCNERSKQSPETRIHGDPQATHLRTASVPRENVDMHEGYSWMRDQPKNKEQDITSSTRGSPGATLERRPSSVKHGISSDKETVPHPLTTTRKYSLDQQQRQRTRNCPLSTASSSPMEHMPSNINVRHDNMSSGCKLKSPIEESSRLFSAKLEQLANRTNSLSRISIDFKSLDRDSSQSSVSSKGSSKGSKGSWEEESSYPTLPRASRSPRKAHRSIPLTDSSPNRAHSTNSNRRSSSTTDPSLANRDRSPRTSQSKQSAVGKLMMASPKVRKVSSPSTKNLSSSTKMLRQSIYRSASLSPDGRSAVYSSPWSTQSLNRNHTQPPQTQLPLHSQKFPSRVINARVSELLPSGREPSALRGVSRGQDPDKMAESARASTGEAHLAPSPYSKVTAPRKPSHLSDHASDVTSVLSGELPPAMGKTTLLTNRNSVVSSGYESMVRDSEATGSSTSIRDCVSDQSWSVINMERSRRNPRRKSSNGSNPRRLSNDTTMSLKRSASGPRSRWVDRSIPEAYEIKVYEIDEAERLQRRGLAGKQGVACFSAKLKFLEHRQERMEELRAKYNSLKRELELAKENLMLVPGKWNQEFDLWQTFEVDSLEHLEALEVVTAKLESRVNLCKANVMIVTCFDVPTKRRQARRRRRTGQVQGFLGI</sequence>
<evidence type="ECO:0000313" key="1">
    <source>
        <dbReference type="EMBL" id="KAJ8009416.1"/>
    </source>
</evidence>
<reference evidence="1" key="1">
    <citation type="submission" date="2021-05" db="EMBL/GenBank/DDBJ databases">
        <authorList>
            <person name="Pan Q."/>
            <person name="Jouanno E."/>
            <person name="Zahm M."/>
            <person name="Klopp C."/>
            <person name="Cabau C."/>
            <person name="Louis A."/>
            <person name="Berthelot C."/>
            <person name="Parey E."/>
            <person name="Roest Crollius H."/>
            <person name="Montfort J."/>
            <person name="Robinson-Rechavi M."/>
            <person name="Bouchez O."/>
            <person name="Lampietro C."/>
            <person name="Lopez Roques C."/>
            <person name="Donnadieu C."/>
            <person name="Postlethwait J."/>
            <person name="Bobe J."/>
            <person name="Dillon D."/>
            <person name="Chandos A."/>
            <person name="von Hippel F."/>
            <person name="Guiguen Y."/>
        </authorList>
    </citation>
    <scope>NUCLEOTIDE SEQUENCE</scope>
    <source>
        <strain evidence="1">YG-Jan2019</strain>
    </source>
</reference>
<accession>A0ACC2H0B9</accession>
<gene>
    <name evidence="1" type="ORF">DPEC_G00088650</name>
</gene>
<name>A0ACC2H0B9_DALPE</name>